<dbReference type="Gene3D" id="1.25.40.10">
    <property type="entry name" value="Tetratricopeptide repeat domain"/>
    <property type="match status" value="2"/>
</dbReference>
<evidence type="ECO:0000256" key="1">
    <source>
        <dbReference type="ARBA" id="ARBA00022737"/>
    </source>
</evidence>
<evidence type="ECO:0000259" key="5">
    <source>
        <dbReference type="PROSITE" id="PS50110"/>
    </source>
</evidence>
<dbReference type="OrthoDB" id="5469194at2"/>
<feature type="domain" description="Response regulatory" evidence="5">
    <location>
        <begin position="7"/>
        <end position="126"/>
    </location>
</feature>
<dbReference type="RefSeq" id="WP_132322406.1">
    <property type="nucleotide sequence ID" value="NZ_FWZT01000018.1"/>
</dbReference>
<proteinExistence type="predicted"/>
<sequence>MSKFPSKILIIDHDQTVMNQIESMLDRRKIPVVKAPNWEQAIYHYNQNKIDLVMSEKNLEGLPGSVLIQKFRNHDVPSKRNPGMIITQATPVSSEDTNIMKELGEIVLVKKPIKEATLLSLIAKAMEEASQRASIHELKINVLDPLWERGETDKAVAVADQKLVNGGPKSRFLASEVFEHAEDYQRSLDITSKLLKDDPKNLSYINQLARLRMRTCNYEDAKKYYEMADKLAPDNLERLQRMADMYLEMRLPQKSIEKYRDLIKFNPEDPDLKFKFFQNLQDAGFEKEAQDFCEETTGAKELIRHFNNRGVMFAKEGNYLDAIDEYEKAKRLMPHARELYRILYNLAIAHINLKSKDHITKADKILHEVIQLKPDYDKAHDKLKLTQKYLNKSA</sequence>
<dbReference type="InterPro" id="IPR019734">
    <property type="entry name" value="TPR_rpt"/>
</dbReference>
<dbReference type="PROSITE" id="PS50110">
    <property type="entry name" value="RESPONSE_REGULATORY"/>
    <property type="match status" value="1"/>
</dbReference>
<dbReference type="Gene3D" id="3.40.50.2300">
    <property type="match status" value="1"/>
</dbReference>
<dbReference type="InterPro" id="IPR051685">
    <property type="entry name" value="Ycf3/AcsC/BcsC/TPR_MFPF"/>
</dbReference>
<dbReference type="InterPro" id="IPR011006">
    <property type="entry name" value="CheY-like_superfamily"/>
</dbReference>
<evidence type="ECO:0000256" key="2">
    <source>
        <dbReference type="ARBA" id="ARBA00022803"/>
    </source>
</evidence>
<dbReference type="Pfam" id="PF00072">
    <property type="entry name" value="Response_reg"/>
    <property type="match status" value="1"/>
</dbReference>
<evidence type="ECO:0000256" key="3">
    <source>
        <dbReference type="PROSITE-ProRule" id="PRU00169"/>
    </source>
</evidence>
<feature type="repeat" description="TPR" evidence="4">
    <location>
        <begin position="303"/>
        <end position="336"/>
    </location>
</feature>
<evidence type="ECO:0000313" key="7">
    <source>
        <dbReference type="Proteomes" id="UP000192907"/>
    </source>
</evidence>
<keyword evidence="1" id="KW-0677">Repeat</keyword>
<evidence type="ECO:0000313" key="6">
    <source>
        <dbReference type="EMBL" id="SMF56593.1"/>
    </source>
</evidence>
<organism evidence="6 7">
    <name type="scientific">Pseudobacteriovorax antillogorgiicola</name>
    <dbReference type="NCBI Taxonomy" id="1513793"/>
    <lineage>
        <taxon>Bacteria</taxon>
        <taxon>Pseudomonadati</taxon>
        <taxon>Bdellovibrionota</taxon>
        <taxon>Oligoflexia</taxon>
        <taxon>Oligoflexales</taxon>
        <taxon>Pseudobacteriovoracaceae</taxon>
        <taxon>Pseudobacteriovorax</taxon>
    </lineage>
</organism>
<keyword evidence="7" id="KW-1185">Reference proteome</keyword>
<dbReference type="SMART" id="SM00028">
    <property type="entry name" value="TPR"/>
    <property type="match status" value="4"/>
</dbReference>
<dbReference type="AlphaFoldDB" id="A0A1Y6CC88"/>
<comment type="caution">
    <text evidence="3">Lacks conserved residue(s) required for the propagation of feature annotation.</text>
</comment>
<dbReference type="PROSITE" id="PS50005">
    <property type="entry name" value="TPR"/>
    <property type="match status" value="1"/>
</dbReference>
<dbReference type="SUPFAM" id="SSF48452">
    <property type="entry name" value="TPR-like"/>
    <property type="match status" value="1"/>
</dbReference>
<dbReference type="InterPro" id="IPR011990">
    <property type="entry name" value="TPR-like_helical_dom_sf"/>
</dbReference>
<dbReference type="InterPro" id="IPR001789">
    <property type="entry name" value="Sig_transdc_resp-reg_receiver"/>
</dbReference>
<protein>
    <submittedName>
        <fullName evidence="6">Tetratricopeptide repeat-containing protein</fullName>
    </submittedName>
</protein>
<dbReference type="PANTHER" id="PTHR44943:SF8">
    <property type="entry name" value="TPR REPEAT-CONTAINING PROTEIN MJ0263"/>
    <property type="match status" value="1"/>
</dbReference>
<name>A0A1Y6CC88_9BACT</name>
<evidence type="ECO:0000256" key="4">
    <source>
        <dbReference type="PROSITE-ProRule" id="PRU00339"/>
    </source>
</evidence>
<dbReference type="EMBL" id="FWZT01000018">
    <property type="protein sequence ID" value="SMF56593.1"/>
    <property type="molecule type" value="Genomic_DNA"/>
</dbReference>
<dbReference type="Proteomes" id="UP000192907">
    <property type="component" value="Unassembled WGS sequence"/>
</dbReference>
<dbReference type="STRING" id="1513793.SAMN06296036_11839"/>
<dbReference type="PANTHER" id="PTHR44943">
    <property type="entry name" value="CELLULOSE SYNTHASE OPERON PROTEIN C"/>
    <property type="match status" value="1"/>
</dbReference>
<keyword evidence="2 4" id="KW-0802">TPR repeat</keyword>
<reference evidence="7" key="1">
    <citation type="submission" date="2017-04" db="EMBL/GenBank/DDBJ databases">
        <authorList>
            <person name="Varghese N."/>
            <person name="Submissions S."/>
        </authorList>
    </citation>
    <scope>NUCLEOTIDE SEQUENCE [LARGE SCALE GENOMIC DNA]</scope>
    <source>
        <strain evidence="7">RKEM611</strain>
    </source>
</reference>
<gene>
    <name evidence="6" type="ORF">SAMN06296036_11839</name>
</gene>
<accession>A0A1Y6CC88</accession>
<dbReference type="Pfam" id="PF13181">
    <property type="entry name" value="TPR_8"/>
    <property type="match status" value="1"/>
</dbReference>
<dbReference type="SUPFAM" id="SSF52172">
    <property type="entry name" value="CheY-like"/>
    <property type="match status" value="1"/>
</dbReference>
<dbReference type="GO" id="GO:0000160">
    <property type="term" value="P:phosphorelay signal transduction system"/>
    <property type="evidence" value="ECO:0007669"/>
    <property type="project" value="InterPro"/>
</dbReference>